<reference evidence="18" key="1">
    <citation type="submission" date="2018-05" db="EMBL/GenBank/DDBJ databases">
        <authorList>
            <person name="Lanie J.A."/>
            <person name="Ng W.-L."/>
            <person name="Kazmierczak K.M."/>
            <person name="Andrzejewski T.M."/>
            <person name="Davidsen T.M."/>
            <person name="Wayne K.J."/>
            <person name="Tettelin H."/>
            <person name="Glass J.I."/>
            <person name="Rusch D."/>
            <person name="Podicherti R."/>
            <person name="Tsui H.-C.T."/>
            <person name="Winkler M.E."/>
        </authorList>
    </citation>
    <scope>NUCLEOTIDE SEQUENCE</scope>
</reference>
<dbReference type="EMBL" id="UINC01016086">
    <property type="protein sequence ID" value="SVA67263.1"/>
    <property type="molecule type" value="Genomic_DNA"/>
</dbReference>
<evidence type="ECO:0000256" key="10">
    <source>
        <dbReference type="ARBA" id="ARBA00022832"/>
    </source>
</evidence>
<dbReference type="PANTHER" id="PTHR30272:SF8">
    <property type="entry name" value="3-HYDROXYDECANOYL-[ACYL-CARRIER-PROTEIN] DEHYDRATASE"/>
    <property type="match status" value="1"/>
</dbReference>
<evidence type="ECO:0000256" key="2">
    <source>
        <dbReference type="ARBA" id="ARBA00004496"/>
    </source>
</evidence>
<keyword evidence="13" id="KW-0413">Isomerase</keyword>
<comment type="subcellular location">
    <subcellularLocation>
        <location evidence="2">Cytoplasm</location>
    </subcellularLocation>
</comment>
<evidence type="ECO:0000256" key="3">
    <source>
        <dbReference type="ARBA" id="ARBA00005194"/>
    </source>
</evidence>
<dbReference type="UniPathway" id="UPA00094"/>
<dbReference type="AlphaFoldDB" id="A0A381XSP4"/>
<gene>
    <name evidence="18" type="ORF">METZ01_LOCUS120117</name>
</gene>
<dbReference type="EC" id="5.3.3.14" evidence="6"/>
<dbReference type="GO" id="GO:0019171">
    <property type="term" value="F:(3R)-hydroxyacyl-[acyl-carrier-protein] dehydratase activity"/>
    <property type="evidence" value="ECO:0007669"/>
    <property type="project" value="UniProtKB-EC"/>
</dbReference>
<evidence type="ECO:0000256" key="15">
    <source>
        <dbReference type="ARBA" id="ARBA00031656"/>
    </source>
</evidence>
<name>A0A381XSP4_9ZZZZ</name>
<dbReference type="InterPro" id="IPR010083">
    <property type="entry name" value="FabA"/>
</dbReference>
<evidence type="ECO:0000256" key="16">
    <source>
        <dbReference type="ARBA" id="ARBA00032302"/>
    </source>
</evidence>
<comment type="similarity">
    <text evidence="4">Belongs to the thioester dehydratase family. FabA subfamily.</text>
</comment>
<accession>A0A381XSP4</accession>
<sequence length="181" mass="20573">MKHKNSYTGNELLQCADGEIFGMENGKLPKPPMLMIDRILKINDDGGKYQKGEIIAEMDINEKNWFFHCHFKKDPVMPGCLGLDGMWQLFGFFLSWAGGNGRGRALGVGNLKFKGQVRPYHKKITYKLDIKRLITKPSYIVWGDGELSVEDRVIYFAKNLQVGLFNNLIYDFGGDPALDSF</sequence>
<comment type="pathway">
    <text evidence="3">Lipid metabolism; fatty acid biosynthesis.</text>
</comment>
<dbReference type="PANTHER" id="PTHR30272">
    <property type="entry name" value="3-HYDROXYACYL-[ACYL-CARRIER-PROTEIN] DEHYDRATASE"/>
    <property type="match status" value="1"/>
</dbReference>
<protein>
    <recommendedName>
        <fullName evidence="7">3-hydroxydecanoyl-[acyl-carrier-protein] dehydratase</fullName>
        <ecNumber evidence="6">5.3.3.14</ecNumber>
    </recommendedName>
    <alternativeName>
        <fullName evidence="16">3-hydroxyacyl-[acyl-carrier-protein] dehydratase FabA</fullName>
    </alternativeName>
    <alternativeName>
        <fullName evidence="17">Beta-hydroxydecanoyl thioester dehydrase</fullName>
    </alternativeName>
    <alternativeName>
        <fullName evidence="15">Trans-2-decenoyl-[acyl-carrier-protein] isomerase</fullName>
    </alternativeName>
</protein>
<dbReference type="SUPFAM" id="SSF54637">
    <property type="entry name" value="Thioesterase/thiol ester dehydrase-isomerase"/>
    <property type="match status" value="1"/>
</dbReference>
<dbReference type="GO" id="GO:0034017">
    <property type="term" value="F:trans-2-decenoyl-acyl-carrier-protein isomerase activity"/>
    <property type="evidence" value="ECO:0007669"/>
    <property type="project" value="UniProtKB-EC"/>
</dbReference>
<evidence type="ECO:0000256" key="9">
    <source>
        <dbReference type="ARBA" id="ARBA00022516"/>
    </source>
</evidence>
<keyword evidence="10" id="KW-0276">Fatty acid metabolism</keyword>
<dbReference type="InterPro" id="IPR029069">
    <property type="entry name" value="HotDog_dom_sf"/>
</dbReference>
<evidence type="ECO:0000313" key="18">
    <source>
        <dbReference type="EMBL" id="SVA67263.1"/>
    </source>
</evidence>
<evidence type="ECO:0000256" key="17">
    <source>
        <dbReference type="ARBA" id="ARBA00032821"/>
    </source>
</evidence>
<dbReference type="GO" id="GO:0006633">
    <property type="term" value="P:fatty acid biosynthetic process"/>
    <property type="evidence" value="ECO:0007669"/>
    <property type="project" value="UniProtKB-UniPathway"/>
</dbReference>
<comment type="catalytic activity">
    <reaction evidence="1">
        <text>a (3R)-hydroxyacyl-[ACP] = a (2E)-enoyl-[ACP] + H2O</text>
        <dbReference type="Rhea" id="RHEA:13097"/>
        <dbReference type="Rhea" id="RHEA-COMP:9925"/>
        <dbReference type="Rhea" id="RHEA-COMP:9945"/>
        <dbReference type="ChEBI" id="CHEBI:15377"/>
        <dbReference type="ChEBI" id="CHEBI:78784"/>
        <dbReference type="ChEBI" id="CHEBI:78827"/>
        <dbReference type="EC" id="4.2.1.59"/>
    </reaction>
</comment>
<keyword evidence="14" id="KW-0456">Lyase</keyword>
<evidence type="ECO:0000256" key="7">
    <source>
        <dbReference type="ARBA" id="ARBA00017810"/>
    </source>
</evidence>
<evidence type="ECO:0000256" key="11">
    <source>
        <dbReference type="ARBA" id="ARBA00023098"/>
    </source>
</evidence>
<evidence type="ECO:0000256" key="1">
    <source>
        <dbReference type="ARBA" id="ARBA00001055"/>
    </source>
</evidence>
<dbReference type="Gene3D" id="3.10.129.10">
    <property type="entry name" value="Hotdog Thioesterase"/>
    <property type="match status" value="1"/>
</dbReference>
<evidence type="ECO:0000256" key="6">
    <source>
        <dbReference type="ARBA" id="ARBA00012677"/>
    </source>
</evidence>
<evidence type="ECO:0000256" key="4">
    <source>
        <dbReference type="ARBA" id="ARBA00006714"/>
    </source>
</evidence>
<keyword evidence="11" id="KW-0443">Lipid metabolism</keyword>
<evidence type="ECO:0000256" key="8">
    <source>
        <dbReference type="ARBA" id="ARBA00022490"/>
    </source>
</evidence>
<evidence type="ECO:0000256" key="14">
    <source>
        <dbReference type="ARBA" id="ARBA00023239"/>
    </source>
</evidence>
<dbReference type="NCBIfam" id="TIGR01749">
    <property type="entry name" value="fabA"/>
    <property type="match status" value="1"/>
</dbReference>
<dbReference type="Pfam" id="PF07977">
    <property type="entry name" value="FabA"/>
    <property type="match status" value="1"/>
</dbReference>
<keyword evidence="8" id="KW-0963">Cytoplasm</keyword>
<keyword evidence="9" id="KW-0444">Lipid biosynthesis</keyword>
<dbReference type="InterPro" id="IPR013114">
    <property type="entry name" value="FabA_FabZ"/>
</dbReference>
<organism evidence="18">
    <name type="scientific">marine metagenome</name>
    <dbReference type="NCBI Taxonomy" id="408172"/>
    <lineage>
        <taxon>unclassified sequences</taxon>
        <taxon>metagenomes</taxon>
        <taxon>ecological metagenomes</taxon>
    </lineage>
</organism>
<evidence type="ECO:0000256" key="5">
    <source>
        <dbReference type="ARBA" id="ARBA00011738"/>
    </source>
</evidence>
<comment type="subunit">
    <text evidence="5">Homodimer.</text>
</comment>
<keyword evidence="12" id="KW-0275">Fatty acid biosynthesis</keyword>
<proteinExistence type="inferred from homology"/>
<evidence type="ECO:0000256" key="13">
    <source>
        <dbReference type="ARBA" id="ARBA00023235"/>
    </source>
</evidence>
<evidence type="ECO:0000256" key="12">
    <source>
        <dbReference type="ARBA" id="ARBA00023160"/>
    </source>
</evidence>
<dbReference type="GO" id="GO:0005737">
    <property type="term" value="C:cytoplasm"/>
    <property type="evidence" value="ECO:0007669"/>
    <property type="project" value="UniProtKB-SubCell"/>
</dbReference>
<dbReference type="NCBIfam" id="NF003509">
    <property type="entry name" value="PRK05174.1"/>
    <property type="match status" value="1"/>
</dbReference>